<evidence type="ECO:0000313" key="3">
    <source>
        <dbReference type="Proteomes" id="UP000051124"/>
    </source>
</evidence>
<gene>
    <name evidence="2" type="ORF">AMJ40_00670</name>
</gene>
<dbReference type="InterPro" id="IPR026950">
    <property type="entry name" value="Caps_assemb_Wzi"/>
</dbReference>
<dbReference type="Pfam" id="PF14052">
    <property type="entry name" value="Caps_assemb_Wzi"/>
    <property type="match status" value="1"/>
</dbReference>
<dbReference type="EMBL" id="LIZT01000005">
    <property type="protein sequence ID" value="KPJ51152.1"/>
    <property type="molecule type" value="Genomic_DNA"/>
</dbReference>
<dbReference type="Proteomes" id="UP000051124">
    <property type="component" value="Unassembled WGS sequence"/>
</dbReference>
<reference evidence="2 3" key="1">
    <citation type="journal article" date="2015" name="Microbiome">
        <title>Genomic resolution of linkages in carbon, nitrogen, and sulfur cycling among widespread estuary sediment bacteria.</title>
        <authorList>
            <person name="Baker B.J."/>
            <person name="Lazar C.S."/>
            <person name="Teske A.P."/>
            <person name="Dick G.J."/>
        </authorList>
    </citation>
    <scope>NUCLEOTIDE SEQUENCE [LARGE SCALE GENOMIC DNA]</scope>
    <source>
        <strain evidence="2">DG_26</strain>
    </source>
</reference>
<evidence type="ECO:0000256" key="1">
    <source>
        <dbReference type="SAM" id="SignalP"/>
    </source>
</evidence>
<evidence type="ECO:0000313" key="2">
    <source>
        <dbReference type="EMBL" id="KPJ51152.1"/>
    </source>
</evidence>
<proteinExistence type="predicted"/>
<feature type="chain" id="PRO_5006639516" description="Capsule assembly Wzi family protein" evidence="1">
    <location>
        <begin position="22"/>
        <end position="458"/>
    </location>
</feature>
<feature type="signal peptide" evidence="1">
    <location>
        <begin position="1"/>
        <end position="21"/>
    </location>
</feature>
<keyword evidence="1" id="KW-0732">Signal</keyword>
<organism evidence="2 3">
    <name type="scientific">candidate division TA06 bacterium DG_26</name>
    <dbReference type="NCBI Taxonomy" id="1703771"/>
    <lineage>
        <taxon>Bacteria</taxon>
        <taxon>Bacteria division TA06</taxon>
    </lineage>
</organism>
<dbReference type="Gene3D" id="2.40.160.130">
    <property type="entry name" value="Capsule assembly protein Wzi"/>
    <property type="match status" value="1"/>
</dbReference>
<dbReference type="InterPro" id="IPR038636">
    <property type="entry name" value="Wzi_sf"/>
</dbReference>
<dbReference type="AlphaFoldDB" id="A0A0S7WLU2"/>
<evidence type="ECO:0008006" key="4">
    <source>
        <dbReference type="Google" id="ProtNLM"/>
    </source>
</evidence>
<accession>A0A0S7WLU2</accession>
<sequence length="458" mass="52004">MLTATLLIAALPLFLPHESWASDQLGEFLLRTKMAQPLFPSSRPYQISQLVDCVQTSTPRDRTASVLKERVKKYLEGLDGFGASVRVRSDSTLRAFVSPYYTGERDRVRVFMEVMVKMGESNEYPNRSWEDVVASDYVRASLQTELEGFGLLLGRESLKWGPSPFSPLLLSGSSPPFDMAYAHYRGHRFQVSTFFTALDARGDTSRYLTGHRVECMPLSGLFLGMSEIVLHGGHRAFPDLYYLNPLVVFYPREWNVGRPKANILWAMDASYFGHGWGAYGELMIDDYPYEATEKNEAPKLGLVLGVRVVDLLRSGEYVVLEYARVNRWCYGHTLAWQRYAYLGYSIGHPLGNDFDRVLLSATEHVCDFLDLEVSAHYTRKGEGRTDDPYPEGEFPDDYFLSGVVEERRGAGLGARYVTGSLWTVELGGGWDTMRDYRHVSGNSHSQPFIYLRLEKLFE</sequence>
<protein>
    <recommendedName>
        <fullName evidence="4">Capsule assembly Wzi family protein</fullName>
    </recommendedName>
</protein>
<comment type="caution">
    <text evidence="2">The sequence shown here is derived from an EMBL/GenBank/DDBJ whole genome shotgun (WGS) entry which is preliminary data.</text>
</comment>
<name>A0A0S7WLU2_UNCT6</name>